<dbReference type="InterPro" id="IPR018392">
    <property type="entry name" value="LysM"/>
</dbReference>
<dbReference type="AlphaFoldDB" id="A0A843TFL4"/>
<reference evidence="2" key="1">
    <citation type="submission" date="2017-07" db="EMBL/GenBank/DDBJ databases">
        <title>Taro Niue Genome Assembly and Annotation.</title>
        <authorList>
            <person name="Atibalentja N."/>
            <person name="Keating K."/>
            <person name="Fields C.J."/>
        </authorList>
    </citation>
    <scope>NUCLEOTIDE SEQUENCE</scope>
    <source>
        <strain evidence="2">Niue_2</strain>
        <tissue evidence="2">Leaf</tissue>
    </source>
</reference>
<keyword evidence="1" id="KW-0732">Signal</keyword>
<proteinExistence type="predicted"/>
<name>A0A843TFL4_COLES</name>
<protein>
    <recommendedName>
        <fullName evidence="4">LysM domain-containing protein</fullName>
    </recommendedName>
</protein>
<comment type="caution">
    <text evidence="2">The sequence shown here is derived from an EMBL/GenBank/DDBJ whole genome shotgun (WGS) entry which is preliminary data.</text>
</comment>
<dbReference type="PANTHER" id="PTHR33648">
    <property type="entry name" value="EMBRYO SAC 1"/>
    <property type="match status" value="1"/>
</dbReference>
<dbReference type="OrthoDB" id="1417267at2759"/>
<accession>A0A843TFL4</accession>
<keyword evidence="3" id="KW-1185">Reference proteome</keyword>
<feature type="signal peptide" evidence="1">
    <location>
        <begin position="1"/>
        <end position="26"/>
    </location>
</feature>
<dbReference type="EMBL" id="NMUH01000089">
    <property type="protein sequence ID" value="MQL71172.1"/>
    <property type="molecule type" value="Genomic_DNA"/>
</dbReference>
<evidence type="ECO:0000313" key="3">
    <source>
        <dbReference type="Proteomes" id="UP000652761"/>
    </source>
</evidence>
<dbReference type="CDD" id="cd00118">
    <property type="entry name" value="LysM"/>
    <property type="match status" value="1"/>
</dbReference>
<gene>
    <name evidence="2" type="ORF">Taro_003446</name>
</gene>
<dbReference type="PANTHER" id="PTHR33648:SF15">
    <property type="entry name" value="OS04G0572800 PROTEIN"/>
    <property type="match status" value="1"/>
</dbReference>
<dbReference type="Proteomes" id="UP000652761">
    <property type="component" value="Unassembled WGS sequence"/>
</dbReference>
<sequence>MEGSVRRRQVLAFMLVFYLALCGVEAGRALRRRGPCDEVYVAEEGETLQTIAVKCDAAFILDDNPQIQDDHDVGPGTVLIIRPWP</sequence>
<organism evidence="2 3">
    <name type="scientific">Colocasia esculenta</name>
    <name type="common">Wild taro</name>
    <name type="synonym">Arum esculentum</name>
    <dbReference type="NCBI Taxonomy" id="4460"/>
    <lineage>
        <taxon>Eukaryota</taxon>
        <taxon>Viridiplantae</taxon>
        <taxon>Streptophyta</taxon>
        <taxon>Embryophyta</taxon>
        <taxon>Tracheophyta</taxon>
        <taxon>Spermatophyta</taxon>
        <taxon>Magnoliopsida</taxon>
        <taxon>Liliopsida</taxon>
        <taxon>Araceae</taxon>
        <taxon>Aroideae</taxon>
        <taxon>Colocasieae</taxon>
        <taxon>Colocasia</taxon>
    </lineage>
</organism>
<feature type="chain" id="PRO_5032712942" description="LysM domain-containing protein" evidence="1">
    <location>
        <begin position="27"/>
        <end position="85"/>
    </location>
</feature>
<evidence type="ECO:0000256" key="1">
    <source>
        <dbReference type="SAM" id="SignalP"/>
    </source>
</evidence>
<evidence type="ECO:0008006" key="4">
    <source>
        <dbReference type="Google" id="ProtNLM"/>
    </source>
</evidence>
<evidence type="ECO:0000313" key="2">
    <source>
        <dbReference type="EMBL" id="MQL71172.1"/>
    </source>
</evidence>